<dbReference type="GO" id="GO:0008270">
    <property type="term" value="F:zinc ion binding"/>
    <property type="evidence" value="ECO:0007669"/>
    <property type="project" value="InterPro"/>
</dbReference>
<evidence type="ECO:0000256" key="5">
    <source>
        <dbReference type="ARBA" id="ARBA00023125"/>
    </source>
</evidence>
<dbReference type="InterPro" id="IPR007219">
    <property type="entry name" value="XnlR_reg_dom"/>
</dbReference>
<dbReference type="AlphaFoldDB" id="A0A9P8PFM4"/>
<keyword evidence="6" id="KW-0804">Transcription</keyword>
<name>A0A9P8PFM4_9ASCO</name>
<evidence type="ECO:0000256" key="7">
    <source>
        <dbReference type="ARBA" id="ARBA00023242"/>
    </source>
</evidence>
<evidence type="ECO:0000256" key="1">
    <source>
        <dbReference type="ARBA" id="ARBA00004123"/>
    </source>
</evidence>
<gene>
    <name evidence="9" type="ORF">OGAPHI_000873</name>
</gene>
<dbReference type="PANTHER" id="PTHR47782">
    <property type="entry name" value="ZN(II)2CYS6 TRANSCRIPTION FACTOR (EUROFUNG)-RELATED"/>
    <property type="match status" value="1"/>
</dbReference>
<dbReference type="GO" id="GO:0045944">
    <property type="term" value="P:positive regulation of transcription by RNA polymerase II"/>
    <property type="evidence" value="ECO:0007669"/>
    <property type="project" value="TreeGrafter"/>
</dbReference>
<reference evidence="9" key="2">
    <citation type="submission" date="2021-01" db="EMBL/GenBank/DDBJ databases">
        <authorList>
            <person name="Schikora-Tamarit M.A."/>
        </authorList>
    </citation>
    <scope>NUCLEOTIDE SEQUENCE</scope>
    <source>
        <strain evidence="9">CBS6075</strain>
    </source>
</reference>
<comment type="subcellular location">
    <subcellularLocation>
        <location evidence="1">Nucleus</location>
    </subcellularLocation>
</comment>
<accession>A0A9P8PFM4</accession>
<dbReference type="CDD" id="cd12148">
    <property type="entry name" value="fungal_TF_MHR"/>
    <property type="match status" value="1"/>
</dbReference>
<keyword evidence="4" id="KW-0805">Transcription regulation</keyword>
<dbReference type="SUPFAM" id="SSF57701">
    <property type="entry name" value="Zn2/Cys6 DNA-binding domain"/>
    <property type="match status" value="1"/>
</dbReference>
<dbReference type="GO" id="GO:0000981">
    <property type="term" value="F:DNA-binding transcription factor activity, RNA polymerase II-specific"/>
    <property type="evidence" value="ECO:0007669"/>
    <property type="project" value="InterPro"/>
</dbReference>
<evidence type="ECO:0000256" key="6">
    <source>
        <dbReference type="ARBA" id="ARBA00023163"/>
    </source>
</evidence>
<dbReference type="GeneID" id="70232841"/>
<evidence type="ECO:0000259" key="8">
    <source>
        <dbReference type="PROSITE" id="PS50048"/>
    </source>
</evidence>
<dbReference type="InterPro" id="IPR036864">
    <property type="entry name" value="Zn2-C6_fun-type_DNA-bd_sf"/>
</dbReference>
<dbReference type="PANTHER" id="PTHR47782:SF2">
    <property type="entry name" value="TRANSCRIPTION FACTOR, PUTATIVE (AFU_ORTHOLOGUE AFUA_4G12570)-RELATED"/>
    <property type="match status" value="1"/>
</dbReference>
<sequence>MDEIIDFESLKLHTAAGYIRASNRCFTCKAKRQHCDYKYPVCSNCAKNNTDCMAWAKGSKSPIPRSIACYLEKRVAQLELEAHRLRTELNPEHLDDKENIAANLSSKPFSGVCNSEKDDIGDESFGFLYFRSSNLPAPFDCTLHSSDRGNIRTFMARNPMVDIYSIPSKIADIILQNYLDIHLPQYPIVSSEYVRELKSSVFEKRNTCGPYEKAVMGIILAMSTATLSYKGEKGALASSGALFSYFLSQILQVEWSDKLKKLQILLLVAHYAFSNPYAADSCYAMKEALRISVEMGLHKELDFDHISPLIMQTRRRLFMVCMNMARHVFSVNKRMFPIPSELISFQLPEAVDDHYITDSGIDLSGPPTKAAAIHFYRFRLYETEIYDVLWGHKSIKCGLKEWVQKMSNNLDSWLSEANHFSTINQLKYRAICHASGHVRLYSRSPRKQWRNREDALLLMESVIKCLDEYLVNASTGWLAYLMAGVFHVEELTVCLLDIMWNESNWIFDHYSQAYISTQVIQCIGLLQQFSLRWPDIEKSKMVSYLSNLHLKITSQLEHGFVIDPHIISQLNFLIFPQVSTGYGLDSLPEDTVDLDHNFIQMQQWNDNFTSSLSIL</sequence>
<dbReference type="Gene3D" id="4.10.240.10">
    <property type="entry name" value="Zn(2)-C6 fungal-type DNA-binding domain"/>
    <property type="match status" value="1"/>
</dbReference>
<feature type="domain" description="Zn(2)-C6 fungal-type" evidence="8">
    <location>
        <begin position="24"/>
        <end position="54"/>
    </location>
</feature>
<keyword evidence="10" id="KW-1185">Reference proteome</keyword>
<dbReference type="RefSeq" id="XP_046064530.1">
    <property type="nucleotide sequence ID" value="XM_046209015.1"/>
</dbReference>
<dbReference type="CDD" id="cd00067">
    <property type="entry name" value="GAL4"/>
    <property type="match status" value="1"/>
</dbReference>
<dbReference type="GO" id="GO:0043565">
    <property type="term" value="F:sequence-specific DNA binding"/>
    <property type="evidence" value="ECO:0007669"/>
    <property type="project" value="TreeGrafter"/>
</dbReference>
<keyword evidence="3" id="KW-0862">Zinc</keyword>
<reference evidence="9" key="1">
    <citation type="journal article" date="2021" name="Open Biol.">
        <title>Shared evolutionary footprints suggest mitochondrial oxidative damage underlies multiple complex I losses in fungi.</title>
        <authorList>
            <person name="Schikora-Tamarit M.A."/>
            <person name="Marcet-Houben M."/>
            <person name="Nosek J."/>
            <person name="Gabaldon T."/>
        </authorList>
    </citation>
    <scope>NUCLEOTIDE SEQUENCE</scope>
    <source>
        <strain evidence="9">CBS6075</strain>
    </source>
</reference>
<evidence type="ECO:0000256" key="3">
    <source>
        <dbReference type="ARBA" id="ARBA00022833"/>
    </source>
</evidence>
<protein>
    <recommendedName>
        <fullName evidence="8">Zn(2)-C6 fungal-type domain-containing protein</fullName>
    </recommendedName>
</protein>
<evidence type="ECO:0000313" key="9">
    <source>
        <dbReference type="EMBL" id="KAH3671162.1"/>
    </source>
</evidence>
<dbReference type="Proteomes" id="UP000769157">
    <property type="component" value="Unassembled WGS sequence"/>
</dbReference>
<keyword evidence="5" id="KW-0238">DNA-binding</keyword>
<dbReference type="Pfam" id="PF04082">
    <property type="entry name" value="Fungal_trans"/>
    <property type="match status" value="1"/>
</dbReference>
<organism evidence="9 10">
    <name type="scientific">Ogataea philodendri</name>
    <dbReference type="NCBI Taxonomy" id="1378263"/>
    <lineage>
        <taxon>Eukaryota</taxon>
        <taxon>Fungi</taxon>
        <taxon>Dikarya</taxon>
        <taxon>Ascomycota</taxon>
        <taxon>Saccharomycotina</taxon>
        <taxon>Pichiomycetes</taxon>
        <taxon>Pichiales</taxon>
        <taxon>Pichiaceae</taxon>
        <taxon>Ogataea</taxon>
    </lineage>
</organism>
<dbReference type="Pfam" id="PF00172">
    <property type="entry name" value="Zn_clus"/>
    <property type="match status" value="1"/>
</dbReference>
<dbReference type="GO" id="GO:0005634">
    <property type="term" value="C:nucleus"/>
    <property type="evidence" value="ECO:0007669"/>
    <property type="project" value="UniProtKB-SubCell"/>
</dbReference>
<dbReference type="OrthoDB" id="25921at2759"/>
<keyword evidence="2" id="KW-0479">Metal-binding</keyword>
<dbReference type="PROSITE" id="PS50048">
    <property type="entry name" value="ZN2_CY6_FUNGAL_2"/>
    <property type="match status" value="1"/>
</dbReference>
<dbReference type="EMBL" id="JAEUBE010000084">
    <property type="protein sequence ID" value="KAH3671162.1"/>
    <property type="molecule type" value="Genomic_DNA"/>
</dbReference>
<proteinExistence type="predicted"/>
<evidence type="ECO:0000256" key="2">
    <source>
        <dbReference type="ARBA" id="ARBA00022723"/>
    </source>
</evidence>
<comment type="caution">
    <text evidence="9">The sequence shown here is derived from an EMBL/GenBank/DDBJ whole genome shotgun (WGS) entry which is preliminary data.</text>
</comment>
<dbReference type="GO" id="GO:0006351">
    <property type="term" value="P:DNA-templated transcription"/>
    <property type="evidence" value="ECO:0007669"/>
    <property type="project" value="InterPro"/>
</dbReference>
<dbReference type="InterPro" id="IPR001138">
    <property type="entry name" value="Zn2Cys6_DnaBD"/>
</dbReference>
<keyword evidence="7" id="KW-0539">Nucleus</keyword>
<evidence type="ECO:0000313" key="10">
    <source>
        <dbReference type="Proteomes" id="UP000769157"/>
    </source>
</evidence>
<evidence type="ECO:0000256" key="4">
    <source>
        <dbReference type="ARBA" id="ARBA00023015"/>
    </source>
</evidence>
<dbReference type="InterPro" id="IPR052202">
    <property type="entry name" value="Yeast_MetPath_Reg"/>
</dbReference>